<dbReference type="InterPro" id="IPR054806">
    <property type="entry name" value="PadH"/>
</dbReference>
<comment type="cofactor">
    <cofactor evidence="1">
        <name>FAD</name>
        <dbReference type="ChEBI" id="CHEBI:57692"/>
    </cofactor>
</comment>
<protein>
    <submittedName>
        <fullName evidence="6">Phenylglyoxylate dehydrogenase epsilon subunit</fullName>
    </submittedName>
</protein>
<gene>
    <name evidence="6" type="ORF">SAMN04487931_110160</name>
</gene>
<organism evidence="6 7">
    <name type="scientific">Desulfobacula phenolica</name>
    <dbReference type="NCBI Taxonomy" id="90732"/>
    <lineage>
        <taxon>Bacteria</taxon>
        <taxon>Pseudomonadati</taxon>
        <taxon>Thermodesulfobacteriota</taxon>
        <taxon>Desulfobacteria</taxon>
        <taxon>Desulfobacterales</taxon>
        <taxon>Desulfobacteraceae</taxon>
        <taxon>Desulfobacula</taxon>
    </lineage>
</organism>
<dbReference type="PANTHER" id="PTHR43429:SF3">
    <property type="entry name" value="NITRITE REDUCTASE [NAD(P)H]"/>
    <property type="match status" value="1"/>
</dbReference>
<evidence type="ECO:0000256" key="2">
    <source>
        <dbReference type="ARBA" id="ARBA00006442"/>
    </source>
</evidence>
<evidence type="ECO:0000256" key="4">
    <source>
        <dbReference type="ARBA" id="ARBA00022827"/>
    </source>
</evidence>
<dbReference type="Gene3D" id="3.50.50.60">
    <property type="entry name" value="FAD/NAD(P)-binding domain"/>
    <property type="match status" value="2"/>
</dbReference>
<dbReference type="PRINTS" id="PR00411">
    <property type="entry name" value="PNDRDTASEI"/>
</dbReference>
<comment type="similarity">
    <text evidence="2">Belongs to the FAD-dependent oxidoreductase family.</text>
</comment>
<dbReference type="RefSeq" id="WP_092236556.1">
    <property type="nucleotide sequence ID" value="NZ_FNLL01000010.1"/>
</dbReference>
<evidence type="ECO:0000313" key="6">
    <source>
        <dbReference type="EMBL" id="SDU51177.1"/>
    </source>
</evidence>
<accession>A0A1H2J413</accession>
<dbReference type="NCBIfam" id="NF045765">
    <property type="entry name" value="PhenlGlyoxDHPadH"/>
    <property type="match status" value="1"/>
</dbReference>
<keyword evidence="7" id="KW-1185">Reference proteome</keyword>
<dbReference type="InterPro" id="IPR036188">
    <property type="entry name" value="FAD/NAD-bd_sf"/>
</dbReference>
<reference evidence="7" key="1">
    <citation type="submission" date="2016-10" db="EMBL/GenBank/DDBJ databases">
        <authorList>
            <person name="Varghese N."/>
            <person name="Submissions S."/>
        </authorList>
    </citation>
    <scope>NUCLEOTIDE SEQUENCE [LARGE SCALE GENOMIC DNA]</scope>
    <source>
        <strain evidence="7">DSM 3384</strain>
    </source>
</reference>
<dbReference type="InterPro" id="IPR050260">
    <property type="entry name" value="FAD-bd_OxRdtase"/>
</dbReference>
<dbReference type="SUPFAM" id="SSF51905">
    <property type="entry name" value="FAD/NAD(P)-binding domain"/>
    <property type="match status" value="1"/>
</dbReference>
<evidence type="ECO:0000259" key="5">
    <source>
        <dbReference type="Pfam" id="PF07992"/>
    </source>
</evidence>
<dbReference type="PRINTS" id="PR00368">
    <property type="entry name" value="FADPNR"/>
</dbReference>
<sequence length="418" mass="45147">MHTKYLIIGGSHAGLSAIDAIRRCDSEAALTLVTTEKRPPYSPTALPYVISGKTEPANTDIIPSNYFKDLDVNYINGASATQIDTQINQVRLNNGGTIDYEKLLVATGASALVPNIAGIEDVEFSCIRTMADAEKIKKEMSQAKSALIIGAGFIGMHAAENLANSGLSVTVVETFDYIMPASFDIESSDLIRKAFVEKGITILTGKQVSKVYKSGDQTVLSLMDGDEISGDMLVIAAGIKPNADFLADSGIDCDHGIVVDERMRTCVPNVWAAGDVACASDFFSPMKTIGGTIPCATAQGKIAGMDMSQDSYVKDYPGNLNMNTFGFFGNFAFSIGNVADTFPDSKLEFEIQTDPEKKSFCKFVFDGPVLTGVSAINRRLDPGILKELILRKTDLSTKKEDFIKTPLETGRQVMRELF</sequence>
<keyword evidence="4" id="KW-0274">FAD</keyword>
<dbReference type="PANTHER" id="PTHR43429">
    <property type="entry name" value="PYRIDINE NUCLEOTIDE-DISULFIDE OXIDOREDUCTASE DOMAIN-CONTAINING"/>
    <property type="match status" value="1"/>
</dbReference>
<evidence type="ECO:0000256" key="1">
    <source>
        <dbReference type="ARBA" id="ARBA00001974"/>
    </source>
</evidence>
<evidence type="ECO:0000256" key="3">
    <source>
        <dbReference type="ARBA" id="ARBA00022630"/>
    </source>
</evidence>
<evidence type="ECO:0000313" key="7">
    <source>
        <dbReference type="Proteomes" id="UP000199608"/>
    </source>
</evidence>
<dbReference type="Pfam" id="PF07992">
    <property type="entry name" value="Pyr_redox_2"/>
    <property type="match status" value="1"/>
</dbReference>
<dbReference type="Proteomes" id="UP000199608">
    <property type="component" value="Unassembled WGS sequence"/>
</dbReference>
<name>A0A1H2J413_9BACT</name>
<dbReference type="GO" id="GO:0016491">
    <property type="term" value="F:oxidoreductase activity"/>
    <property type="evidence" value="ECO:0007669"/>
    <property type="project" value="InterPro"/>
</dbReference>
<proteinExistence type="inferred from homology"/>
<dbReference type="InterPro" id="IPR023753">
    <property type="entry name" value="FAD/NAD-binding_dom"/>
</dbReference>
<feature type="domain" description="FAD/NAD(P)-binding" evidence="5">
    <location>
        <begin position="4"/>
        <end position="300"/>
    </location>
</feature>
<dbReference type="EMBL" id="FNLL01000010">
    <property type="protein sequence ID" value="SDU51177.1"/>
    <property type="molecule type" value="Genomic_DNA"/>
</dbReference>
<keyword evidence="3" id="KW-0285">Flavoprotein</keyword>
<dbReference type="AlphaFoldDB" id="A0A1H2J413"/>